<dbReference type="SUPFAM" id="SSF56235">
    <property type="entry name" value="N-terminal nucleophile aminohydrolases (Ntn hydrolases)"/>
    <property type="match status" value="1"/>
</dbReference>
<dbReference type="PANTHER" id="PTHR43199">
    <property type="entry name" value="GLUTATHIONE HYDROLASE"/>
    <property type="match status" value="1"/>
</dbReference>
<dbReference type="RefSeq" id="WP_096527426.1">
    <property type="nucleotide sequence ID" value="NZ_AP014836.1"/>
</dbReference>
<comment type="subunit">
    <text evidence="7">This enzyme consists of two polypeptide chains, which are synthesized in precursor form from a single polypeptide.</text>
</comment>
<evidence type="ECO:0000256" key="4">
    <source>
        <dbReference type="ARBA" id="ARBA00047417"/>
    </source>
</evidence>
<dbReference type="EC" id="2.3.2.2" evidence="7"/>
<feature type="binding site" evidence="6">
    <location>
        <begin position="386"/>
        <end position="388"/>
    </location>
    <ligand>
        <name>L-glutamate</name>
        <dbReference type="ChEBI" id="CHEBI:29985"/>
    </ligand>
</feature>
<dbReference type="InterPro" id="IPR043137">
    <property type="entry name" value="GGT_ssub_C"/>
</dbReference>
<dbReference type="KEGG" id="ntt:TAO_1565"/>
<keyword evidence="7" id="KW-0317">Glutathione biosynthesis</keyword>
<comment type="catalytic activity">
    <reaction evidence="1 7">
        <text>an S-substituted glutathione + H2O = an S-substituted L-cysteinylglycine + L-glutamate</text>
        <dbReference type="Rhea" id="RHEA:59468"/>
        <dbReference type="ChEBI" id="CHEBI:15377"/>
        <dbReference type="ChEBI" id="CHEBI:29985"/>
        <dbReference type="ChEBI" id="CHEBI:90779"/>
        <dbReference type="ChEBI" id="CHEBI:143103"/>
        <dbReference type="EC" id="3.4.19.13"/>
    </reaction>
</comment>
<evidence type="ECO:0000256" key="3">
    <source>
        <dbReference type="ARBA" id="ARBA00023315"/>
    </source>
</evidence>
<sequence length="557" mass="59771">MRISFRIIAVTFLVSITGLAVAQKGPPAAAIASAHPLATRAGHLILKSGGNAFDAAVAVSAVLAVVEPYSSGIGGGGFWLLHQAKDNSEIMIDGRERAPLAATPMMYVDSAGKLRARASIDGPLAAAIPGLPAGLVYLAQHYGRLSLAETLASAIHYAQEGFKVDEHYRHLVAFRLSTLKRWSTTAQIFLIDERIPALGDRIKQPDLAATLTALASQGVAGFYQGSVAKALVDGVRAAGGIWTLEDLAQYQIVERPPVRGQYHGMKIISASLPSAGGITLLTMLNILVQDDLAALPDVTRVHLMIEAMRRAYRDRAEYLGDPDFIAIPLVRLIHPYYGAGLRASIRLDQATPSTLLPGIESQESGQDTTHFSIIDQEGNWVAATLSINYPFGSGFVPAGTGVLLNDEMDDFTISPGIPNVYGLVGNQANAIMPGKRPLSSMTPTFVEDDHGVLVLGTPGGSRIITMVLLGILNHGQGKSLGDLVSWPRFHHQYLPDEVQYEPQAFDSQLIARLQALGHRLKPQEQPWGNMQAVFWDRVQGKIEAASDPRGIGQALVQ</sequence>
<evidence type="ECO:0000256" key="7">
    <source>
        <dbReference type="RuleBase" id="RU368036"/>
    </source>
</evidence>
<evidence type="ECO:0000313" key="10">
    <source>
        <dbReference type="Proteomes" id="UP000243679"/>
    </source>
</evidence>
<feature type="binding site" evidence="6">
    <location>
        <position position="95"/>
    </location>
    <ligand>
        <name>L-glutamate</name>
        <dbReference type="ChEBI" id="CHEBI:29985"/>
    </ligand>
</feature>
<feature type="binding site" evidence="6">
    <location>
        <position position="410"/>
    </location>
    <ligand>
        <name>L-glutamate</name>
        <dbReference type="ChEBI" id="CHEBI:29985"/>
    </ligand>
</feature>
<evidence type="ECO:0000256" key="5">
    <source>
        <dbReference type="PIRSR" id="PIRSR600101-1"/>
    </source>
</evidence>
<dbReference type="GO" id="GO:0036374">
    <property type="term" value="F:glutathione hydrolase activity"/>
    <property type="evidence" value="ECO:0007669"/>
    <property type="project" value="UniProtKB-UniRule"/>
</dbReference>
<name>A0A1Q2SP49_9GAMM</name>
<dbReference type="Pfam" id="PF01019">
    <property type="entry name" value="G_glu_transpept"/>
    <property type="match status" value="1"/>
</dbReference>
<feature type="signal peptide" evidence="8">
    <location>
        <begin position="1"/>
        <end position="22"/>
    </location>
</feature>
<protein>
    <recommendedName>
        <fullName evidence="7">Glutathione hydrolase proenzyme</fullName>
        <ecNumber evidence="7">2.3.2.2</ecNumber>
        <ecNumber evidence="7">3.4.19.13</ecNumber>
    </recommendedName>
    <component>
        <recommendedName>
            <fullName evidence="7">Glutathione hydrolase large chain</fullName>
        </recommendedName>
    </component>
    <component>
        <recommendedName>
            <fullName evidence="7">Glutathione hydrolase small chain</fullName>
        </recommendedName>
    </component>
</protein>
<proteinExistence type="inferred from homology"/>
<dbReference type="PANTHER" id="PTHR43199:SF6">
    <property type="entry name" value="GLUTATHIONE HYDROLASE PROENZYME"/>
    <property type="match status" value="1"/>
</dbReference>
<comment type="pathway">
    <text evidence="7">Sulfur metabolism; glutathione metabolism.</text>
</comment>
<reference evidence="9 10" key="1">
    <citation type="journal article" date="2017" name="ISME J.">
        <title>An acid-tolerant ammonia-oxidizing ?-proteobacterium from soil.</title>
        <authorList>
            <person name="Hayatsu M."/>
            <person name="Tago K."/>
            <person name="Uchiyama I."/>
            <person name="Toyoda A."/>
            <person name="Wang Y."/>
            <person name="Shimomura Y."/>
            <person name="Okubo T."/>
            <person name="Kurisu F."/>
            <person name="Hirono Y."/>
            <person name="Nonaka K."/>
            <person name="Akiyama H."/>
            <person name="Itoh T."/>
            <person name="Takami H."/>
        </authorList>
    </citation>
    <scope>NUCLEOTIDE SEQUENCE [LARGE SCALE GENOMIC DNA]</scope>
    <source>
        <strain evidence="9 10">TAO100</strain>
    </source>
</reference>
<dbReference type="Proteomes" id="UP000243679">
    <property type="component" value="Chromosome"/>
</dbReference>
<keyword evidence="7" id="KW-0865">Zymogen</keyword>
<evidence type="ECO:0000313" key="9">
    <source>
        <dbReference type="EMBL" id="BAW80935.1"/>
    </source>
</evidence>
<evidence type="ECO:0000256" key="6">
    <source>
        <dbReference type="PIRSR" id="PIRSR600101-2"/>
    </source>
</evidence>
<accession>A0A1Q2SP49</accession>
<dbReference type="InterPro" id="IPR043138">
    <property type="entry name" value="GGT_lsub"/>
</dbReference>
<gene>
    <name evidence="9" type="ORF">TAO_1565</name>
</gene>
<dbReference type="OrthoDB" id="5297205at2"/>
<dbReference type="AlphaFoldDB" id="A0A1Q2SP49"/>
<evidence type="ECO:0000256" key="2">
    <source>
        <dbReference type="ARBA" id="ARBA00001089"/>
    </source>
</evidence>
<dbReference type="GO" id="GO:0103068">
    <property type="term" value="F:leukotriene C4 gamma-glutamyl transferase activity"/>
    <property type="evidence" value="ECO:0007669"/>
    <property type="project" value="UniProtKB-EC"/>
</dbReference>
<dbReference type="InterPro" id="IPR029055">
    <property type="entry name" value="Ntn_hydrolases_N"/>
</dbReference>
<comment type="similarity">
    <text evidence="7">Belongs to the gamma-glutamyltransferase family.</text>
</comment>
<feature type="chain" id="PRO_5012117209" description="Glutathione hydrolase proenzyme" evidence="8">
    <location>
        <begin position="23"/>
        <end position="557"/>
    </location>
</feature>
<dbReference type="PRINTS" id="PR01210">
    <property type="entry name" value="GGTRANSPTASE"/>
</dbReference>
<evidence type="ECO:0000256" key="8">
    <source>
        <dbReference type="SAM" id="SignalP"/>
    </source>
</evidence>
<dbReference type="UniPathway" id="UPA00204"/>
<feature type="binding site" evidence="6">
    <location>
        <begin position="439"/>
        <end position="440"/>
    </location>
    <ligand>
        <name>L-glutamate</name>
        <dbReference type="ChEBI" id="CHEBI:29985"/>
    </ligand>
</feature>
<keyword evidence="8" id="KW-0732">Signal</keyword>
<dbReference type="Gene3D" id="1.10.246.130">
    <property type="match status" value="1"/>
</dbReference>
<feature type="binding site" evidence="6">
    <location>
        <position position="460"/>
    </location>
    <ligand>
        <name>L-glutamate</name>
        <dbReference type="ChEBI" id="CHEBI:29985"/>
    </ligand>
</feature>
<dbReference type="EMBL" id="AP014836">
    <property type="protein sequence ID" value="BAW80935.1"/>
    <property type="molecule type" value="Genomic_DNA"/>
</dbReference>
<dbReference type="GO" id="GO:0006750">
    <property type="term" value="P:glutathione biosynthetic process"/>
    <property type="evidence" value="ECO:0007669"/>
    <property type="project" value="UniProtKB-KW"/>
</dbReference>
<keyword evidence="7 9" id="KW-0808">Transferase</keyword>
<keyword evidence="7" id="KW-0378">Hydrolase</keyword>
<evidence type="ECO:0000256" key="1">
    <source>
        <dbReference type="ARBA" id="ARBA00001049"/>
    </source>
</evidence>
<dbReference type="NCBIfam" id="TIGR00066">
    <property type="entry name" value="g_glut_trans"/>
    <property type="match status" value="1"/>
</dbReference>
<keyword evidence="10" id="KW-1185">Reference proteome</keyword>
<feature type="active site" description="Nucleophile" evidence="5">
    <location>
        <position position="368"/>
    </location>
</feature>
<dbReference type="Gene3D" id="3.60.20.40">
    <property type="match status" value="1"/>
</dbReference>
<keyword evidence="3 7" id="KW-0012">Acyltransferase</keyword>
<comment type="catalytic activity">
    <reaction evidence="2 7">
        <text>glutathione + H2O = L-cysteinylglycine + L-glutamate</text>
        <dbReference type="Rhea" id="RHEA:28807"/>
        <dbReference type="ChEBI" id="CHEBI:15377"/>
        <dbReference type="ChEBI" id="CHEBI:29985"/>
        <dbReference type="ChEBI" id="CHEBI:57925"/>
        <dbReference type="ChEBI" id="CHEBI:61694"/>
        <dbReference type="EC" id="3.4.19.13"/>
    </reaction>
</comment>
<dbReference type="EC" id="3.4.19.13" evidence="7"/>
<dbReference type="GO" id="GO:0006751">
    <property type="term" value="P:glutathione catabolic process"/>
    <property type="evidence" value="ECO:0007669"/>
    <property type="project" value="UniProtKB-UniRule"/>
</dbReference>
<organism evidence="9 10">
    <name type="scientific">Candidatus Nitrosoglobus terrae</name>
    <dbReference type="NCBI Taxonomy" id="1630141"/>
    <lineage>
        <taxon>Bacteria</taxon>
        <taxon>Pseudomonadati</taxon>
        <taxon>Pseudomonadota</taxon>
        <taxon>Gammaproteobacteria</taxon>
        <taxon>Chromatiales</taxon>
        <taxon>Chromatiaceae</taxon>
        <taxon>Candidatus Nitrosoglobus</taxon>
    </lineage>
</organism>
<dbReference type="InterPro" id="IPR000101">
    <property type="entry name" value="GGT_peptidase"/>
</dbReference>
<comment type="catalytic activity">
    <reaction evidence="4 7">
        <text>an N-terminal (5-L-glutamyl)-[peptide] + an alpha-amino acid = 5-L-glutamyl amino acid + an N-terminal L-alpha-aminoacyl-[peptide]</text>
        <dbReference type="Rhea" id="RHEA:23904"/>
        <dbReference type="Rhea" id="RHEA-COMP:9780"/>
        <dbReference type="Rhea" id="RHEA-COMP:9795"/>
        <dbReference type="ChEBI" id="CHEBI:77644"/>
        <dbReference type="ChEBI" id="CHEBI:78597"/>
        <dbReference type="ChEBI" id="CHEBI:78599"/>
        <dbReference type="ChEBI" id="CHEBI:78608"/>
        <dbReference type="EC" id="2.3.2.2"/>
    </reaction>
</comment>
<dbReference type="InterPro" id="IPR051792">
    <property type="entry name" value="GGT_bact"/>
</dbReference>
<comment type="PTM">
    <text evidence="7">Cleaved by autocatalysis into a large and a small subunit.</text>
</comment>